<evidence type="ECO:0000313" key="3">
    <source>
        <dbReference type="Proteomes" id="UP000596929"/>
    </source>
</evidence>
<keyword evidence="3" id="KW-1185">Reference proteome</keyword>
<dbReference type="InterPro" id="IPR058780">
    <property type="entry name" value="YhfM-like_dom"/>
</dbReference>
<sequence length="275" mass="32085">MTRKTKVALLSIFLITITILGGCKPIETIEKKLGVKNDYFEFLNNNNVDKISIQSTRDPGFKFIVTEDSAIKDMYQLLSRAKVSETKSTLEPDYIFEFQIGEEVKNFYYVVGSDEGNFYNDNEIFTASKRLDEGIIQNLSFIRKPRDFDYIYYQSILDVLNVLKDKVKLSDYNIGINIQGDIECLKYIFSVDLKSFLEKARKIAPNLELVENNDEKFDLVITVKNRGYDSTNYKTKITVNDRIQKYTDEYFITAVNEFKEWNIKVSEVNNKPKDW</sequence>
<protein>
    <recommendedName>
        <fullName evidence="1">YhfM-like domain-containing protein</fullName>
    </recommendedName>
</protein>
<accession>A0ABR7DEV5</accession>
<organism evidence="2 3">
    <name type="scientific">Clostridium hominis</name>
    <dbReference type="NCBI Taxonomy" id="2763036"/>
    <lineage>
        <taxon>Bacteria</taxon>
        <taxon>Bacillati</taxon>
        <taxon>Bacillota</taxon>
        <taxon>Clostridia</taxon>
        <taxon>Eubacteriales</taxon>
        <taxon>Clostridiaceae</taxon>
        <taxon>Clostridium</taxon>
    </lineage>
</organism>
<reference evidence="2 3" key="1">
    <citation type="submission" date="2020-08" db="EMBL/GenBank/DDBJ databases">
        <title>Genome public.</title>
        <authorList>
            <person name="Liu C."/>
            <person name="Sun Q."/>
        </authorList>
    </citation>
    <scope>NUCLEOTIDE SEQUENCE [LARGE SCALE GENOMIC DNA]</scope>
    <source>
        <strain evidence="2 3">NSJ-6</strain>
    </source>
</reference>
<feature type="domain" description="YhfM-like" evidence="1">
    <location>
        <begin position="45"/>
        <end position="145"/>
    </location>
</feature>
<evidence type="ECO:0000259" key="1">
    <source>
        <dbReference type="Pfam" id="PF26353"/>
    </source>
</evidence>
<dbReference type="Proteomes" id="UP000596929">
    <property type="component" value="Unassembled WGS sequence"/>
</dbReference>
<dbReference type="Pfam" id="PF26353">
    <property type="entry name" value="YhfM"/>
    <property type="match status" value="1"/>
</dbReference>
<name>A0ABR7DEV5_9CLOT</name>
<dbReference type="RefSeq" id="WP_186860473.1">
    <property type="nucleotide sequence ID" value="NZ_JACOOO010000031.1"/>
</dbReference>
<comment type="caution">
    <text evidence="2">The sequence shown here is derived from an EMBL/GenBank/DDBJ whole genome shotgun (WGS) entry which is preliminary data.</text>
</comment>
<dbReference type="EMBL" id="JACOOO010000031">
    <property type="protein sequence ID" value="MBC5629929.1"/>
    <property type="molecule type" value="Genomic_DNA"/>
</dbReference>
<evidence type="ECO:0000313" key="2">
    <source>
        <dbReference type="EMBL" id="MBC5629929.1"/>
    </source>
</evidence>
<proteinExistence type="predicted"/>
<gene>
    <name evidence="2" type="ORF">H8S20_13685</name>
</gene>
<dbReference type="PROSITE" id="PS51257">
    <property type="entry name" value="PROKAR_LIPOPROTEIN"/>
    <property type="match status" value="1"/>
</dbReference>